<dbReference type="EMBL" id="DF820474">
    <property type="protein sequence ID" value="GAK60700.1"/>
    <property type="molecule type" value="Genomic_DNA"/>
</dbReference>
<keyword evidence="2 9" id="KW-0808">Transferase</keyword>
<dbReference type="GO" id="GO:0005737">
    <property type="term" value="C:cytoplasm"/>
    <property type="evidence" value="ECO:0007669"/>
    <property type="project" value="UniProtKB-SubCell"/>
</dbReference>
<dbReference type="Pfam" id="PF01467">
    <property type="entry name" value="CTP_transf_like"/>
    <property type="match status" value="1"/>
</dbReference>
<evidence type="ECO:0000313" key="11">
    <source>
        <dbReference type="EMBL" id="GAK60700.1"/>
    </source>
</evidence>
<comment type="function">
    <text evidence="9">Reversibly transfers an adenylyl group from ATP to 4'-phosphopantetheine, yielding dephospho-CoA (dPCoA) and pyrophosphate.</text>
</comment>
<evidence type="ECO:0000256" key="1">
    <source>
        <dbReference type="ARBA" id="ARBA00022490"/>
    </source>
</evidence>
<feature type="binding site" evidence="9">
    <location>
        <position position="42"/>
    </location>
    <ligand>
        <name>substrate</name>
    </ligand>
</feature>
<gene>
    <name evidence="9" type="primary">coaD</name>
    <name evidence="11" type="ORF">U27_00598</name>
</gene>
<evidence type="ECO:0000256" key="2">
    <source>
        <dbReference type="ARBA" id="ARBA00022679"/>
    </source>
</evidence>
<comment type="subunit">
    <text evidence="9">Homohexamer.</text>
</comment>
<accession>A0A081C7Z5</accession>
<evidence type="ECO:0000256" key="7">
    <source>
        <dbReference type="ARBA" id="ARBA00022993"/>
    </source>
</evidence>
<evidence type="ECO:0000256" key="6">
    <source>
        <dbReference type="ARBA" id="ARBA00022842"/>
    </source>
</evidence>
<evidence type="ECO:0000256" key="5">
    <source>
        <dbReference type="ARBA" id="ARBA00022840"/>
    </source>
</evidence>
<dbReference type="PANTHER" id="PTHR21342">
    <property type="entry name" value="PHOSPHOPANTETHEINE ADENYLYLTRANSFERASE"/>
    <property type="match status" value="1"/>
</dbReference>
<dbReference type="EC" id="2.7.7.3" evidence="9"/>
<dbReference type="GO" id="GO:0004595">
    <property type="term" value="F:pantetheine-phosphate adenylyltransferase activity"/>
    <property type="evidence" value="ECO:0007669"/>
    <property type="project" value="UniProtKB-UniRule"/>
</dbReference>
<evidence type="ECO:0000256" key="9">
    <source>
        <dbReference type="HAMAP-Rule" id="MF_00151"/>
    </source>
</evidence>
<dbReference type="PANTHER" id="PTHR21342:SF1">
    <property type="entry name" value="PHOSPHOPANTETHEINE ADENYLYLTRANSFERASE"/>
    <property type="match status" value="1"/>
</dbReference>
<feature type="site" description="Transition state stabilizer" evidence="9">
    <location>
        <position position="18"/>
    </location>
</feature>
<name>A0A081C7Z5_VECG1</name>
<proteinExistence type="inferred from homology"/>
<dbReference type="Gene3D" id="3.40.50.620">
    <property type="entry name" value="HUPs"/>
    <property type="match status" value="1"/>
</dbReference>
<feature type="binding site" evidence="9">
    <location>
        <position position="18"/>
    </location>
    <ligand>
        <name>ATP</name>
        <dbReference type="ChEBI" id="CHEBI:30616"/>
    </ligand>
</feature>
<feature type="binding site" evidence="9">
    <location>
        <position position="74"/>
    </location>
    <ligand>
        <name>substrate</name>
    </ligand>
</feature>
<dbReference type="eggNOG" id="COG0669">
    <property type="taxonomic scope" value="Bacteria"/>
</dbReference>
<keyword evidence="12" id="KW-1185">Reference proteome</keyword>
<feature type="binding site" evidence="9">
    <location>
        <begin position="124"/>
        <end position="130"/>
    </location>
    <ligand>
        <name>ATP</name>
        <dbReference type="ChEBI" id="CHEBI:30616"/>
    </ligand>
</feature>
<keyword evidence="6 9" id="KW-0460">Magnesium</keyword>
<feature type="binding site" evidence="9">
    <location>
        <begin position="10"/>
        <end position="11"/>
    </location>
    <ligand>
        <name>ATP</name>
        <dbReference type="ChEBI" id="CHEBI:30616"/>
    </ligand>
</feature>
<dbReference type="InterPro" id="IPR004821">
    <property type="entry name" value="Cyt_trans-like"/>
</dbReference>
<feature type="binding site" evidence="9">
    <location>
        <position position="88"/>
    </location>
    <ligand>
        <name>substrate</name>
    </ligand>
</feature>
<reference evidence="11 12" key="1">
    <citation type="journal article" date="2015" name="PeerJ">
        <title>First genomic representation of candidate bacterial phylum KSB3 points to enhanced environmental sensing as a trigger of wastewater bulking.</title>
        <authorList>
            <person name="Sekiguchi Y."/>
            <person name="Ohashi A."/>
            <person name="Parks D.H."/>
            <person name="Yamauchi T."/>
            <person name="Tyson G.W."/>
            <person name="Hugenholtz P."/>
        </authorList>
    </citation>
    <scope>NUCLEOTIDE SEQUENCE [LARGE SCALE GENOMIC DNA]</scope>
</reference>
<keyword evidence="3 9" id="KW-0548">Nucleotidyltransferase</keyword>
<organism evidence="11 12">
    <name type="scientific">Vecturithrix granuli</name>
    <dbReference type="NCBI Taxonomy" id="1499967"/>
    <lineage>
        <taxon>Bacteria</taxon>
        <taxon>Candidatus Moduliflexota</taxon>
        <taxon>Candidatus Vecturitrichia</taxon>
        <taxon>Candidatus Vecturitrichales</taxon>
        <taxon>Candidatus Vecturitrichaceae</taxon>
        <taxon>Candidatus Vecturithrix</taxon>
    </lineage>
</organism>
<dbReference type="Proteomes" id="UP000030661">
    <property type="component" value="Unassembled WGS sequence"/>
</dbReference>
<feature type="binding site" evidence="9">
    <location>
        <position position="99"/>
    </location>
    <ligand>
        <name>ATP</name>
        <dbReference type="ChEBI" id="CHEBI:30616"/>
    </ligand>
</feature>
<dbReference type="HOGENOM" id="CLU_100149_0_1_0"/>
<dbReference type="InterPro" id="IPR001980">
    <property type="entry name" value="PPAT"/>
</dbReference>
<evidence type="ECO:0000256" key="3">
    <source>
        <dbReference type="ARBA" id="ARBA00022695"/>
    </source>
</evidence>
<keyword evidence="1 9" id="KW-0963">Cytoplasm</keyword>
<keyword evidence="4 9" id="KW-0547">Nucleotide-binding</keyword>
<protein>
    <recommendedName>
        <fullName evidence="9">Phosphopantetheine adenylyltransferase</fullName>
        <ecNumber evidence="9">2.7.7.3</ecNumber>
    </recommendedName>
    <alternativeName>
        <fullName evidence="9">Dephospho-CoA pyrophosphorylase</fullName>
    </alternativeName>
    <alternativeName>
        <fullName evidence="9">Pantetheine-phosphate adenylyltransferase</fullName>
        <shortName evidence="9">PPAT</shortName>
    </alternativeName>
</protein>
<feature type="domain" description="Cytidyltransferase-like" evidence="10">
    <location>
        <begin position="6"/>
        <end position="134"/>
    </location>
</feature>
<dbReference type="InterPro" id="IPR014729">
    <property type="entry name" value="Rossmann-like_a/b/a_fold"/>
</dbReference>
<evidence type="ECO:0000256" key="8">
    <source>
        <dbReference type="ARBA" id="ARBA00029346"/>
    </source>
</evidence>
<evidence type="ECO:0000256" key="4">
    <source>
        <dbReference type="ARBA" id="ARBA00022741"/>
    </source>
</evidence>
<comment type="cofactor">
    <cofactor evidence="9">
        <name>Mg(2+)</name>
        <dbReference type="ChEBI" id="CHEBI:18420"/>
    </cofactor>
</comment>
<dbReference type="GO" id="GO:0015937">
    <property type="term" value="P:coenzyme A biosynthetic process"/>
    <property type="evidence" value="ECO:0007669"/>
    <property type="project" value="UniProtKB-UniRule"/>
</dbReference>
<dbReference type="UniPathway" id="UPA00241">
    <property type="reaction ID" value="UER00355"/>
</dbReference>
<comment type="pathway">
    <text evidence="9">Cofactor biosynthesis; coenzyme A biosynthesis; CoA from (R)-pantothenate: step 4/5.</text>
</comment>
<dbReference type="CDD" id="cd02163">
    <property type="entry name" value="PPAT"/>
    <property type="match status" value="1"/>
</dbReference>
<feature type="binding site" evidence="9">
    <location>
        <begin position="89"/>
        <end position="91"/>
    </location>
    <ligand>
        <name>ATP</name>
        <dbReference type="ChEBI" id="CHEBI:30616"/>
    </ligand>
</feature>
<dbReference type="SUPFAM" id="SSF52374">
    <property type="entry name" value="Nucleotidylyl transferase"/>
    <property type="match status" value="1"/>
</dbReference>
<dbReference type="PRINTS" id="PR01020">
    <property type="entry name" value="LPSBIOSNTHSS"/>
</dbReference>
<dbReference type="GO" id="GO:0005524">
    <property type="term" value="F:ATP binding"/>
    <property type="evidence" value="ECO:0007669"/>
    <property type="project" value="UniProtKB-KW"/>
</dbReference>
<comment type="catalytic activity">
    <reaction evidence="8 9">
        <text>(R)-4'-phosphopantetheine + ATP + H(+) = 3'-dephospho-CoA + diphosphate</text>
        <dbReference type="Rhea" id="RHEA:19801"/>
        <dbReference type="ChEBI" id="CHEBI:15378"/>
        <dbReference type="ChEBI" id="CHEBI:30616"/>
        <dbReference type="ChEBI" id="CHEBI:33019"/>
        <dbReference type="ChEBI" id="CHEBI:57328"/>
        <dbReference type="ChEBI" id="CHEBI:61723"/>
        <dbReference type="EC" id="2.7.7.3"/>
    </reaction>
</comment>
<dbReference type="STRING" id="1499967.U27_00598"/>
<keyword evidence="7 9" id="KW-0173">Coenzyme A biosynthesis</keyword>
<evidence type="ECO:0000259" key="10">
    <source>
        <dbReference type="Pfam" id="PF01467"/>
    </source>
</evidence>
<feature type="binding site" evidence="9">
    <location>
        <position position="10"/>
    </location>
    <ligand>
        <name>substrate</name>
    </ligand>
</feature>
<dbReference type="HAMAP" id="MF_00151">
    <property type="entry name" value="PPAT_bact"/>
    <property type="match status" value="1"/>
</dbReference>
<dbReference type="NCBIfam" id="TIGR01510">
    <property type="entry name" value="coaD_prev_kdtB"/>
    <property type="match status" value="1"/>
</dbReference>
<dbReference type="NCBIfam" id="TIGR00125">
    <property type="entry name" value="cyt_tran_rel"/>
    <property type="match status" value="1"/>
</dbReference>
<comment type="subcellular location">
    <subcellularLocation>
        <location evidence="9">Cytoplasm</location>
    </subcellularLocation>
</comment>
<sequence length="166" mass="18866">MKGIAIYPGTFDPVTYGHLDILQRSLEIFDHVIVAVAHNIRKSPLFTVEERMNMLKEVTRDFPGVEVDHFNGLVISYARSKGAEVLVRGLRAVSDFEYELQMALTNRKLAENIKTVFMMPSAEYSFLSSSIVKEISRLGRNVSCFVPEIVEQQLQKKLWNSASEII</sequence>
<dbReference type="AlphaFoldDB" id="A0A081C7Z5"/>
<comment type="similarity">
    <text evidence="9">Belongs to the bacterial CoaD family.</text>
</comment>
<evidence type="ECO:0000313" key="12">
    <source>
        <dbReference type="Proteomes" id="UP000030661"/>
    </source>
</evidence>
<keyword evidence="5 9" id="KW-0067">ATP-binding</keyword>